<evidence type="ECO:0000256" key="8">
    <source>
        <dbReference type="ARBA" id="ARBA00022898"/>
    </source>
</evidence>
<evidence type="ECO:0000256" key="10">
    <source>
        <dbReference type="ARBA" id="ARBA00047481"/>
    </source>
</evidence>
<dbReference type="GO" id="GO:0000105">
    <property type="term" value="P:L-histidine biosynthetic process"/>
    <property type="evidence" value="ECO:0007669"/>
    <property type="project" value="UniProtKB-UniRule"/>
</dbReference>
<comment type="catalytic activity">
    <reaction evidence="10 11">
        <text>L-histidinol phosphate + 2-oxoglutarate = 3-(imidazol-4-yl)-2-oxopropyl phosphate + L-glutamate</text>
        <dbReference type="Rhea" id="RHEA:23744"/>
        <dbReference type="ChEBI" id="CHEBI:16810"/>
        <dbReference type="ChEBI" id="CHEBI:29985"/>
        <dbReference type="ChEBI" id="CHEBI:57766"/>
        <dbReference type="ChEBI" id="CHEBI:57980"/>
        <dbReference type="EC" id="2.6.1.9"/>
    </reaction>
</comment>
<evidence type="ECO:0000256" key="6">
    <source>
        <dbReference type="ARBA" id="ARBA00022605"/>
    </source>
</evidence>
<keyword evidence="9 11" id="KW-0368">Histidine biosynthesis</keyword>
<dbReference type="GO" id="GO:0004400">
    <property type="term" value="F:histidinol-phosphate transaminase activity"/>
    <property type="evidence" value="ECO:0007669"/>
    <property type="project" value="UniProtKB-UniRule"/>
</dbReference>
<keyword evidence="8 11" id="KW-0663">Pyridoxal phosphate</keyword>
<dbReference type="SUPFAM" id="SSF53383">
    <property type="entry name" value="PLP-dependent transferases"/>
    <property type="match status" value="1"/>
</dbReference>
<dbReference type="PROSITE" id="PS00599">
    <property type="entry name" value="AA_TRANSFER_CLASS_2"/>
    <property type="match status" value="1"/>
</dbReference>
<dbReference type="InterPro" id="IPR004839">
    <property type="entry name" value="Aminotransferase_I/II_large"/>
</dbReference>
<evidence type="ECO:0000259" key="12">
    <source>
        <dbReference type="Pfam" id="PF00155"/>
    </source>
</evidence>
<comment type="subunit">
    <text evidence="4 11">Homodimer.</text>
</comment>
<dbReference type="InterPro" id="IPR015421">
    <property type="entry name" value="PyrdxlP-dep_Trfase_major"/>
</dbReference>
<evidence type="ECO:0000256" key="4">
    <source>
        <dbReference type="ARBA" id="ARBA00011738"/>
    </source>
</evidence>
<dbReference type="HAMAP" id="MF_01023">
    <property type="entry name" value="HisC_aminotrans_2"/>
    <property type="match status" value="1"/>
</dbReference>
<keyword evidence="14" id="KW-1185">Reference proteome</keyword>
<dbReference type="RefSeq" id="WP_207299588.1">
    <property type="nucleotide sequence ID" value="NZ_CP071444.1"/>
</dbReference>
<dbReference type="NCBIfam" id="TIGR01141">
    <property type="entry name" value="hisC"/>
    <property type="match status" value="1"/>
</dbReference>
<keyword evidence="5 11" id="KW-0032">Aminotransferase</keyword>
<dbReference type="EMBL" id="CP071444">
    <property type="protein sequence ID" value="QSX08246.1"/>
    <property type="molecule type" value="Genomic_DNA"/>
</dbReference>
<feature type="modified residue" description="N6-(pyridoxal phosphate)lysine" evidence="11">
    <location>
        <position position="226"/>
    </location>
</feature>
<proteinExistence type="inferred from homology"/>
<evidence type="ECO:0000256" key="3">
    <source>
        <dbReference type="ARBA" id="ARBA00007970"/>
    </source>
</evidence>
<evidence type="ECO:0000256" key="5">
    <source>
        <dbReference type="ARBA" id="ARBA00022576"/>
    </source>
</evidence>
<dbReference type="EC" id="2.6.1.9" evidence="11"/>
<dbReference type="InterPro" id="IPR001917">
    <property type="entry name" value="Aminotrans_II_pyridoxalP_BS"/>
</dbReference>
<dbReference type="PANTHER" id="PTHR43643:SF6">
    <property type="entry name" value="HISTIDINOL-PHOSPHATE AMINOTRANSFERASE"/>
    <property type="match status" value="1"/>
</dbReference>
<comment type="pathway">
    <text evidence="2 11">Amino-acid biosynthesis; L-histidine biosynthesis; L-histidine from 5-phospho-alpha-D-ribose 1-diphosphate: step 7/9.</text>
</comment>
<dbReference type="InterPro" id="IPR015424">
    <property type="entry name" value="PyrdxlP-dep_Trfase"/>
</dbReference>
<dbReference type="Gene3D" id="3.90.1150.10">
    <property type="entry name" value="Aspartate Aminotransferase, domain 1"/>
    <property type="match status" value="1"/>
</dbReference>
<accession>A0A974XEF7</accession>
<comment type="cofactor">
    <cofactor evidence="1 11">
        <name>pyridoxal 5'-phosphate</name>
        <dbReference type="ChEBI" id="CHEBI:597326"/>
    </cofactor>
</comment>
<comment type="similarity">
    <text evidence="3 11">Belongs to the class-II pyridoxal-phosphate-dependent aminotransferase family. Histidinol-phosphate aminotransferase subfamily.</text>
</comment>
<evidence type="ECO:0000256" key="1">
    <source>
        <dbReference type="ARBA" id="ARBA00001933"/>
    </source>
</evidence>
<evidence type="ECO:0000313" key="14">
    <source>
        <dbReference type="Proteomes" id="UP000663499"/>
    </source>
</evidence>
<evidence type="ECO:0000256" key="11">
    <source>
        <dbReference type="HAMAP-Rule" id="MF_01023"/>
    </source>
</evidence>
<dbReference type="InterPro" id="IPR050106">
    <property type="entry name" value="HistidinolP_aminotransfase"/>
</dbReference>
<dbReference type="AlphaFoldDB" id="A0A974XEF7"/>
<dbReference type="CDD" id="cd00609">
    <property type="entry name" value="AAT_like"/>
    <property type="match status" value="1"/>
</dbReference>
<dbReference type="Pfam" id="PF00155">
    <property type="entry name" value="Aminotran_1_2"/>
    <property type="match status" value="1"/>
</dbReference>
<organism evidence="13 14">
    <name type="scientific">Alkalibacter rhizosphaerae</name>
    <dbReference type="NCBI Taxonomy" id="2815577"/>
    <lineage>
        <taxon>Bacteria</taxon>
        <taxon>Bacillati</taxon>
        <taxon>Bacillota</taxon>
        <taxon>Clostridia</taxon>
        <taxon>Eubacteriales</taxon>
        <taxon>Eubacteriaceae</taxon>
        <taxon>Alkalibacter</taxon>
    </lineage>
</organism>
<dbReference type="PANTHER" id="PTHR43643">
    <property type="entry name" value="HISTIDINOL-PHOSPHATE AMINOTRANSFERASE 2"/>
    <property type="match status" value="1"/>
</dbReference>
<gene>
    <name evidence="11 13" type="primary">hisC</name>
    <name evidence="13" type="ORF">J0B03_10685</name>
</gene>
<sequence>MPKKSIRKAVEFVNPYVPGKTIDEVQEAYGLDEVIKLGSNENPYGPFDNAKEAMIQEIDQLFMYPDREYEDLKVILAEMNGLQHENVALAHGAGGMLETLARTFIEEGDEVILPTQSYGLYREISNLMGAKVIESSLNAEYKIDMKDMMSKFSDKTKLIWMCNPNNPTGTMLDQAMFDVFLEKLPEKAWIIMDEAYIEFSDPAKRIESIDYIKKNKRIIVIRTMSKAFGLAGARIGYAFANKEMIHIIDTVAEPFNANRIGLAGAIATLTKDQKTYEKRLQDIISERENLVQQLTKMGMNCIPTQTNFVFFETGRNASAIGEEMLKRGVIVRPCTGWGYEEAIRVTIGTEYENQRFLEEFGKVIKEIQ</sequence>
<evidence type="ECO:0000313" key="13">
    <source>
        <dbReference type="EMBL" id="QSX08246.1"/>
    </source>
</evidence>
<dbReference type="GO" id="GO:0030170">
    <property type="term" value="F:pyridoxal phosphate binding"/>
    <property type="evidence" value="ECO:0007669"/>
    <property type="project" value="InterPro"/>
</dbReference>
<name>A0A974XEF7_9FIRM</name>
<keyword evidence="7 11" id="KW-0808">Transferase</keyword>
<reference evidence="13" key="1">
    <citation type="submission" date="2021-03" db="EMBL/GenBank/DDBJ databases">
        <title>Alkalibacter marinus sp. nov., isolated from tidal flat sediment.</title>
        <authorList>
            <person name="Namirimu T."/>
            <person name="Yang J.-A."/>
            <person name="Yang S.-H."/>
            <person name="Kim Y.-J."/>
            <person name="Kwon K.K."/>
        </authorList>
    </citation>
    <scope>NUCLEOTIDE SEQUENCE</scope>
    <source>
        <strain evidence="13">ES005</strain>
    </source>
</reference>
<evidence type="ECO:0000256" key="2">
    <source>
        <dbReference type="ARBA" id="ARBA00005011"/>
    </source>
</evidence>
<dbReference type="KEGG" id="alka:J0B03_10685"/>
<evidence type="ECO:0000256" key="7">
    <source>
        <dbReference type="ARBA" id="ARBA00022679"/>
    </source>
</evidence>
<protein>
    <recommendedName>
        <fullName evidence="11">Histidinol-phosphate aminotransferase</fullName>
        <ecNumber evidence="11">2.6.1.9</ecNumber>
    </recommendedName>
    <alternativeName>
        <fullName evidence="11">Imidazole acetol-phosphate transaminase</fullName>
    </alternativeName>
</protein>
<dbReference type="InterPro" id="IPR015422">
    <property type="entry name" value="PyrdxlP-dep_Trfase_small"/>
</dbReference>
<dbReference type="Proteomes" id="UP000663499">
    <property type="component" value="Chromosome"/>
</dbReference>
<keyword evidence="6 11" id="KW-0028">Amino-acid biosynthesis</keyword>
<dbReference type="InterPro" id="IPR005861">
    <property type="entry name" value="HisP_aminotrans"/>
</dbReference>
<dbReference type="Gene3D" id="3.40.640.10">
    <property type="entry name" value="Type I PLP-dependent aspartate aminotransferase-like (Major domain)"/>
    <property type="match status" value="1"/>
</dbReference>
<evidence type="ECO:0000256" key="9">
    <source>
        <dbReference type="ARBA" id="ARBA00023102"/>
    </source>
</evidence>
<feature type="domain" description="Aminotransferase class I/classII large" evidence="12">
    <location>
        <begin position="33"/>
        <end position="359"/>
    </location>
</feature>